<dbReference type="GO" id="GO:0016020">
    <property type="term" value="C:membrane"/>
    <property type="evidence" value="ECO:0007669"/>
    <property type="project" value="UniProtKB-SubCell"/>
</dbReference>
<dbReference type="Gene3D" id="2.60.370.10">
    <property type="entry name" value="Ctag/Cox11"/>
    <property type="match status" value="1"/>
</dbReference>
<evidence type="ECO:0000256" key="1">
    <source>
        <dbReference type="ARBA" id="ARBA00004007"/>
    </source>
</evidence>
<evidence type="ECO:0000256" key="4">
    <source>
        <dbReference type="ARBA" id="ARBA00022989"/>
    </source>
</evidence>
<protein>
    <recommendedName>
        <fullName evidence="7">Cytochrome c oxidase assembly protein CtaG</fullName>
    </recommendedName>
</protein>
<keyword evidence="4" id="KW-1133">Transmembrane helix</keyword>
<dbReference type="Pfam" id="PF04442">
    <property type="entry name" value="CtaG_Cox11"/>
    <property type="match status" value="1"/>
</dbReference>
<name>A0A381TFN8_9ZZZZ</name>
<keyword evidence="5" id="KW-0472">Membrane</keyword>
<dbReference type="EMBL" id="UINC01004333">
    <property type="protein sequence ID" value="SVA13547.1"/>
    <property type="molecule type" value="Genomic_DNA"/>
</dbReference>
<evidence type="ECO:0000256" key="2">
    <source>
        <dbReference type="ARBA" id="ARBA00004167"/>
    </source>
</evidence>
<comment type="function">
    <text evidence="1">Exerts its effect at some terminal stage of cytochrome c oxidase synthesis, probably by being involved in the insertion of the copper B into subunit I.</text>
</comment>
<evidence type="ECO:0000256" key="5">
    <source>
        <dbReference type="ARBA" id="ARBA00023136"/>
    </source>
</evidence>
<reference evidence="6" key="1">
    <citation type="submission" date="2018-05" db="EMBL/GenBank/DDBJ databases">
        <authorList>
            <person name="Lanie J.A."/>
            <person name="Ng W.-L."/>
            <person name="Kazmierczak K.M."/>
            <person name="Andrzejewski T.M."/>
            <person name="Davidsen T.M."/>
            <person name="Wayne K.J."/>
            <person name="Tettelin H."/>
            <person name="Glass J.I."/>
            <person name="Rusch D."/>
            <person name="Podicherti R."/>
            <person name="Tsui H.-C.T."/>
            <person name="Winkler M.E."/>
        </authorList>
    </citation>
    <scope>NUCLEOTIDE SEQUENCE</scope>
</reference>
<dbReference type="InterPro" id="IPR023471">
    <property type="entry name" value="CtaG/Cox11_dom_sf"/>
</dbReference>
<evidence type="ECO:0000256" key="3">
    <source>
        <dbReference type="ARBA" id="ARBA00022692"/>
    </source>
</evidence>
<dbReference type="PANTHER" id="PTHR21320">
    <property type="entry name" value="CYTOCHROME C OXIDASE ASSEMBLY PROTEIN COX11-RELATED"/>
    <property type="match status" value="1"/>
</dbReference>
<evidence type="ECO:0008006" key="7">
    <source>
        <dbReference type="Google" id="ProtNLM"/>
    </source>
</evidence>
<accession>A0A381TFN8</accession>
<dbReference type="AlphaFoldDB" id="A0A381TFN8"/>
<keyword evidence="3" id="KW-0812">Transmembrane</keyword>
<dbReference type="SUPFAM" id="SSF110111">
    <property type="entry name" value="Ctag/Cox11"/>
    <property type="match status" value="1"/>
</dbReference>
<dbReference type="NCBIfam" id="NF003465">
    <property type="entry name" value="PRK05089.1"/>
    <property type="match status" value="1"/>
</dbReference>
<dbReference type="GO" id="GO:0005507">
    <property type="term" value="F:copper ion binding"/>
    <property type="evidence" value="ECO:0007669"/>
    <property type="project" value="InterPro"/>
</dbReference>
<organism evidence="6">
    <name type="scientific">marine metagenome</name>
    <dbReference type="NCBI Taxonomy" id="408172"/>
    <lineage>
        <taxon>unclassified sequences</taxon>
        <taxon>metagenomes</taxon>
        <taxon>ecological metagenomes</taxon>
    </lineage>
</organism>
<proteinExistence type="predicted"/>
<comment type="subcellular location">
    <subcellularLocation>
        <location evidence="2">Membrane</location>
        <topology evidence="2">Single-pass membrane protein</topology>
    </subcellularLocation>
</comment>
<gene>
    <name evidence="6" type="ORF">METZ01_LOCUS66401</name>
</gene>
<dbReference type="PIRSF" id="PIRSF005413">
    <property type="entry name" value="COX11"/>
    <property type="match status" value="1"/>
</dbReference>
<evidence type="ECO:0000313" key="6">
    <source>
        <dbReference type="EMBL" id="SVA13547.1"/>
    </source>
</evidence>
<sequence>MLGFSFALVPLYEIFCEVTGITGKTSSVVAVEPAAVMQESEREVTIQFLAQVSRGMPWEFRPTEHQLKVQVGEVNLTSYYARNHSAQGVTGQAVPSVSPVNASRYLHKIECFCFTEQFLEAGEDQQMAVRFYIDEELPEEINTLTLSYSLFNAPELEPSSLAFASHQP</sequence>
<dbReference type="PANTHER" id="PTHR21320:SF3">
    <property type="entry name" value="CYTOCHROME C OXIDASE ASSEMBLY PROTEIN COX11, MITOCHONDRIAL-RELATED"/>
    <property type="match status" value="1"/>
</dbReference>
<dbReference type="InterPro" id="IPR007533">
    <property type="entry name" value="Cyt_c_oxidase_assmbl_CtaG"/>
</dbReference>